<keyword evidence="2" id="KW-1185">Reference proteome</keyword>
<organism evidence="1 2">
    <name type="scientific">Striga asiatica</name>
    <name type="common">Asiatic witchweed</name>
    <name type="synonym">Buchnera asiatica</name>
    <dbReference type="NCBI Taxonomy" id="4170"/>
    <lineage>
        <taxon>Eukaryota</taxon>
        <taxon>Viridiplantae</taxon>
        <taxon>Streptophyta</taxon>
        <taxon>Embryophyta</taxon>
        <taxon>Tracheophyta</taxon>
        <taxon>Spermatophyta</taxon>
        <taxon>Magnoliopsida</taxon>
        <taxon>eudicotyledons</taxon>
        <taxon>Gunneridae</taxon>
        <taxon>Pentapetalae</taxon>
        <taxon>asterids</taxon>
        <taxon>lamiids</taxon>
        <taxon>Lamiales</taxon>
        <taxon>Orobanchaceae</taxon>
        <taxon>Buchnereae</taxon>
        <taxon>Striga</taxon>
    </lineage>
</organism>
<evidence type="ECO:0000313" key="1">
    <source>
        <dbReference type="EMBL" id="GER51315.1"/>
    </source>
</evidence>
<name>A0A5A7R0V8_STRAF</name>
<sequence length="139" mass="15174">MDHSRRNLYSHLGELGVLQLALYHQDSDPSVLQNQSPSNLPSSQNPKVVEVLHGALHNQNFLLKITHFGAVRIAISARIADESTTVHVKSKSENNMRQCSPGLCSLHRGTTSFSITSSSSPVKETLNLSSRSSVRKADA</sequence>
<dbReference type="Proteomes" id="UP000325081">
    <property type="component" value="Unassembled WGS sequence"/>
</dbReference>
<gene>
    <name evidence="1" type="ORF">STAS_28677</name>
</gene>
<protein>
    <submittedName>
        <fullName evidence="1">Lipid-transfer protein</fullName>
    </submittedName>
</protein>
<proteinExistence type="predicted"/>
<dbReference type="EMBL" id="BKCP01009626">
    <property type="protein sequence ID" value="GER51315.1"/>
    <property type="molecule type" value="Genomic_DNA"/>
</dbReference>
<accession>A0A5A7R0V8</accession>
<dbReference type="AlphaFoldDB" id="A0A5A7R0V8"/>
<comment type="caution">
    <text evidence="1">The sequence shown here is derived from an EMBL/GenBank/DDBJ whole genome shotgun (WGS) entry which is preliminary data.</text>
</comment>
<evidence type="ECO:0000313" key="2">
    <source>
        <dbReference type="Proteomes" id="UP000325081"/>
    </source>
</evidence>
<reference evidence="2" key="1">
    <citation type="journal article" date="2019" name="Curr. Biol.">
        <title>Genome Sequence of Striga asiatica Provides Insight into the Evolution of Plant Parasitism.</title>
        <authorList>
            <person name="Yoshida S."/>
            <person name="Kim S."/>
            <person name="Wafula E.K."/>
            <person name="Tanskanen J."/>
            <person name="Kim Y.M."/>
            <person name="Honaas L."/>
            <person name="Yang Z."/>
            <person name="Spallek T."/>
            <person name="Conn C.E."/>
            <person name="Ichihashi Y."/>
            <person name="Cheong K."/>
            <person name="Cui S."/>
            <person name="Der J.P."/>
            <person name="Gundlach H."/>
            <person name="Jiao Y."/>
            <person name="Hori C."/>
            <person name="Ishida J.K."/>
            <person name="Kasahara H."/>
            <person name="Kiba T."/>
            <person name="Kim M.S."/>
            <person name="Koo N."/>
            <person name="Laohavisit A."/>
            <person name="Lee Y.H."/>
            <person name="Lumba S."/>
            <person name="McCourt P."/>
            <person name="Mortimer J.C."/>
            <person name="Mutuku J.M."/>
            <person name="Nomura T."/>
            <person name="Sasaki-Sekimoto Y."/>
            <person name="Seto Y."/>
            <person name="Wang Y."/>
            <person name="Wakatake T."/>
            <person name="Sakakibara H."/>
            <person name="Demura T."/>
            <person name="Yamaguchi S."/>
            <person name="Yoneyama K."/>
            <person name="Manabe R.I."/>
            <person name="Nelson D.C."/>
            <person name="Schulman A.H."/>
            <person name="Timko M.P."/>
            <person name="dePamphilis C.W."/>
            <person name="Choi D."/>
            <person name="Shirasu K."/>
        </authorList>
    </citation>
    <scope>NUCLEOTIDE SEQUENCE [LARGE SCALE GENOMIC DNA]</scope>
    <source>
        <strain evidence="2">cv. UVA1</strain>
    </source>
</reference>